<dbReference type="AlphaFoldDB" id="A0AAE5CF27"/>
<comment type="caution">
    <text evidence="1">The sequence shown here is derived from an EMBL/GenBank/DDBJ whole genome shotgun (WGS) entry which is preliminary data.</text>
</comment>
<name>A0AAE5CF27_RHOHA</name>
<accession>A0AAE5CF27</accession>
<evidence type="ECO:0000313" key="1">
    <source>
        <dbReference type="EMBL" id="NKS26560.1"/>
    </source>
</evidence>
<dbReference type="EMBL" id="WUYZ01000002">
    <property type="protein sequence ID" value="NKS26560.1"/>
    <property type="molecule type" value="Genomic_DNA"/>
</dbReference>
<reference evidence="1" key="1">
    <citation type="journal article" date="2020" name="Environ. Microbiol.">
        <title>The novel and transferable erm(51) gene confers Macrolides, Lincosamides, and Streptogramins B (MLSB) resistance to clonal Rhodococcus equi in the environment.</title>
        <authorList>
            <person name="Huber L."/>
            <person name="Giguere S."/>
            <person name="Slovis N.M."/>
            <person name="Alvarez-Narvaez S."/>
            <person name="Hart K.A."/>
            <person name="Greiter M."/>
            <person name="Morris E.R.A."/>
            <person name="Cohen N.D."/>
        </authorList>
    </citation>
    <scope>NUCLEOTIDE SEQUENCE</scope>
    <source>
        <strain evidence="1">Lh_141_1</strain>
    </source>
</reference>
<evidence type="ECO:0000313" key="2">
    <source>
        <dbReference type="Proteomes" id="UP000605618"/>
    </source>
</evidence>
<protein>
    <submittedName>
        <fullName evidence="1">Uncharacterized protein</fullName>
    </submittedName>
</protein>
<proteinExistence type="predicted"/>
<dbReference type="Proteomes" id="UP000605618">
    <property type="component" value="Unassembled WGS sequence"/>
</dbReference>
<organism evidence="1 2">
    <name type="scientific">Rhodococcus hoagii</name>
    <name type="common">Corynebacterium equii</name>
    <dbReference type="NCBI Taxonomy" id="43767"/>
    <lineage>
        <taxon>Bacteria</taxon>
        <taxon>Bacillati</taxon>
        <taxon>Actinomycetota</taxon>
        <taxon>Actinomycetes</taxon>
        <taxon>Mycobacteriales</taxon>
        <taxon>Nocardiaceae</taxon>
        <taxon>Prescottella</taxon>
    </lineage>
</organism>
<gene>
    <name evidence="1" type="ORF">GS505_12200</name>
</gene>
<sequence length="46" mass="4808">MIRVRVTPSVVAGAIAGGQSRPAAQSSRYRDRCGRGLIGVESHDLG</sequence>